<comment type="caution">
    <text evidence="2">The sequence shown here is derived from an EMBL/GenBank/DDBJ whole genome shotgun (WGS) entry which is preliminary data.</text>
</comment>
<accession>A0AAV4X098</accession>
<proteinExistence type="predicted"/>
<gene>
    <name evidence="2" type="ORF">CEXT_296181</name>
</gene>
<name>A0AAV4X098_CAEEX</name>
<reference evidence="2 3" key="1">
    <citation type="submission" date="2021-06" db="EMBL/GenBank/DDBJ databases">
        <title>Caerostris extrusa draft genome.</title>
        <authorList>
            <person name="Kono N."/>
            <person name="Arakawa K."/>
        </authorList>
    </citation>
    <scope>NUCLEOTIDE SEQUENCE [LARGE SCALE GENOMIC DNA]</scope>
</reference>
<protein>
    <submittedName>
        <fullName evidence="2">Uncharacterized protein</fullName>
    </submittedName>
</protein>
<evidence type="ECO:0000313" key="3">
    <source>
        <dbReference type="Proteomes" id="UP001054945"/>
    </source>
</evidence>
<feature type="region of interest" description="Disordered" evidence="1">
    <location>
        <begin position="1"/>
        <end position="50"/>
    </location>
</feature>
<evidence type="ECO:0000256" key="1">
    <source>
        <dbReference type="SAM" id="MobiDB-lite"/>
    </source>
</evidence>
<evidence type="ECO:0000313" key="2">
    <source>
        <dbReference type="EMBL" id="GIY88567.1"/>
    </source>
</evidence>
<organism evidence="2 3">
    <name type="scientific">Caerostris extrusa</name>
    <name type="common">Bark spider</name>
    <name type="synonym">Caerostris bankana</name>
    <dbReference type="NCBI Taxonomy" id="172846"/>
    <lineage>
        <taxon>Eukaryota</taxon>
        <taxon>Metazoa</taxon>
        <taxon>Ecdysozoa</taxon>
        <taxon>Arthropoda</taxon>
        <taxon>Chelicerata</taxon>
        <taxon>Arachnida</taxon>
        <taxon>Araneae</taxon>
        <taxon>Araneomorphae</taxon>
        <taxon>Entelegynae</taxon>
        <taxon>Araneoidea</taxon>
        <taxon>Araneidae</taxon>
        <taxon>Caerostris</taxon>
    </lineage>
</organism>
<dbReference type="AlphaFoldDB" id="A0AAV4X098"/>
<keyword evidence="3" id="KW-1185">Reference proteome</keyword>
<dbReference type="Proteomes" id="UP001054945">
    <property type="component" value="Unassembled WGS sequence"/>
</dbReference>
<dbReference type="EMBL" id="BPLR01017075">
    <property type="protein sequence ID" value="GIY88567.1"/>
    <property type="molecule type" value="Genomic_DNA"/>
</dbReference>
<sequence length="113" mass="12598">MEPDVQVASARYHRDRVPVPANPESGFAENSEGEGASDGCSPQREGWGQRNRIIPEVKAERKISPTQHRSDLIGRYREMHALLASCQTEKNPFSTLWIKCTGHSMNIPVILNG</sequence>